<feature type="domain" description="Ig-like" evidence="11">
    <location>
        <begin position="47"/>
        <end position="140"/>
    </location>
</feature>
<dbReference type="Pfam" id="PF08205">
    <property type="entry name" value="C2-set_2"/>
    <property type="match status" value="1"/>
</dbReference>
<keyword evidence="6" id="KW-1015">Disulfide bond</keyword>
<dbReference type="InterPro" id="IPR013162">
    <property type="entry name" value="CD80_C2-set"/>
</dbReference>
<dbReference type="SUPFAM" id="SSF48726">
    <property type="entry name" value="Immunoglobulin"/>
    <property type="match status" value="2"/>
</dbReference>
<dbReference type="InterPro" id="IPR047164">
    <property type="entry name" value="OX2G-like"/>
</dbReference>
<dbReference type="RefSeq" id="XP_030059536.1">
    <property type="nucleotide sequence ID" value="XM_030203676.1"/>
</dbReference>
<evidence type="ECO:0000256" key="3">
    <source>
        <dbReference type="ARBA" id="ARBA00022729"/>
    </source>
</evidence>
<comment type="subcellular location">
    <subcellularLocation>
        <location evidence="1">Membrane</location>
        <topology evidence="1">Single-pass type I membrane protein</topology>
    </subcellularLocation>
</comment>
<protein>
    <submittedName>
        <fullName evidence="13 14">OX-2 membrane glycoprotein</fullName>
    </submittedName>
</protein>
<dbReference type="KEGG" id="muo:115470472"/>
<dbReference type="OrthoDB" id="8749387at2759"/>
<evidence type="ECO:0000256" key="6">
    <source>
        <dbReference type="ARBA" id="ARBA00023157"/>
    </source>
</evidence>
<keyword evidence="4 9" id="KW-1133">Transmembrane helix</keyword>
<gene>
    <name evidence="13 14" type="primary">CD200</name>
</gene>
<feature type="signal peptide" evidence="10">
    <location>
        <begin position="1"/>
        <end position="28"/>
    </location>
</feature>
<dbReference type="PROSITE" id="PS50835">
    <property type="entry name" value="IG_LIKE"/>
    <property type="match status" value="1"/>
</dbReference>
<dbReference type="PANTHER" id="PTHR46841:SF3">
    <property type="entry name" value="OX-2 MEMBRANE GLYCOPROTEIN"/>
    <property type="match status" value="1"/>
</dbReference>
<keyword evidence="12" id="KW-1185">Reference proteome</keyword>
<keyword evidence="3 10" id="KW-0732">Signal</keyword>
<evidence type="ECO:0000259" key="11">
    <source>
        <dbReference type="PROSITE" id="PS50835"/>
    </source>
</evidence>
<dbReference type="GO" id="GO:0016020">
    <property type="term" value="C:membrane"/>
    <property type="evidence" value="ECO:0007669"/>
    <property type="project" value="UniProtKB-SubCell"/>
</dbReference>
<dbReference type="GO" id="GO:0009986">
    <property type="term" value="C:cell surface"/>
    <property type="evidence" value="ECO:0007669"/>
    <property type="project" value="TreeGrafter"/>
</dbReference>
<feature type="transmembrane region" description="Helical" evidence="9">
    <location>
        <begin position="241"/>
        <end position="263"/>
    </location>
</feature>
<dbReference type="Pfam" id="PF07686">
    <property type="entry name" value="V-set"/>
    <property type="match status" value="1"/>
</dbReference>
<dbReference type="InterPro" id="IPR003599">
    <property type="entry name" value="Ig_sub"/>
</dbReference>
<accession>A0A6P7XVR8</accession>
<evidence type="ECO:0000256" key="10">
    <source>
        <dbReference type="SAM" id="SignalP"/>
    </source>
</evidence>
<dbReference type="InterPro" id="IPR013783">
    <property type="entry name" value="Ig-like_fold"/>
</dbReference>
<keyword evidence="2 9" id="KW-0812">Transmembrane</keyword>
<keyword evidence="7" id="KW-0325">Glycoprotein</keyword>
<dbReference type="InterPro" id="IPR007110">
    <property type="entry name" value="Ig-like_dom"/>
</dbReference>
<organism evidence="12 14">
    <name type="scientific">Microcaecilia unicolor</name>
    <dbReference type="NCBI Taxonomy" id="1415580"/>
    <lineage>
        <taxon>Eukaryota</taxon>
        <taxon>Metazoa</taxon>
        <taxon>Chordata</taxon>
        <taxon>Craniata</taxon>
        <taxon>Vertebrata</taxon>
        <taxon>Euteleostomi</taxon>
        <taxon>Amphibia</taxon>
        <taxon>Gymnophiona</taxon>
        <taxon>Siphonopidae</taxon>
        <taxon>Microcaecilia</taxon>
    </lineage>
</organism>
<dbReference type="SMART" id="SM00409">
    <property type="entry name" value="IG"/>
    <property type="match status" value="1"/>
</dbReference>
<dbReference type="GO" id="GO:0150079">
    <property type="term" value="P:negative regulation of neuroinflammatory response"/>
    <property type="evidence" value="ECO:0007669"/>
    <property type="project" value="TreeGrafter"/>
</dbReference>
<name>A0A6P7XVR8_9AMPH</name>
<dbReference type="AlphaFoldDB" id="A0A6P7XVR8"/>
<evidence type="ECO:0000256" key="5">
    <source>
        <dbReference type="ARBA" id="ARBA00023136"/>
    </source>
</evidence>
<evidence type="ECO:0000313" key="12">
    <source>
        <dbReference type="Proteomes" id="UP000515156"/>
    </source>
</evidence>
<dbReference type="GeneID" id="115470472"/>
<dbReference type="Gene3D" id="2.60.40.10">
    <property type="entry name" value="Immunoglobulins"/>
    <property type="match status" value="2"/>
</dbReference>
<dbReference type="GO" id="GO:0043025">
    <property type="term" value="C:neuronal cell body"/>
    <property type="evidence" value="ECO:0007669"/>
    <property type="project" value="TreeGrafter"/>
</dbReference>
<proteinExistence type="predicted"/>
<dbReference type="InterPro" id="IPR013106">
    <property type="entry name" value="Ig_V-set"/>
</dbReference>
<dbReference type="GO" id="GO:0034113">
    <property type="term" value="P:heterotypic cell-cell adhesion"/>
    <property type="evidence" value="ECO:0007669"/>
    <property type="project" value="TreeGrafter"/>
</dbReference>
<dbReference type="CTD" id="4345"/>
<reference evidence="13 14" key="1">
    <citation type="submission" date="2025-04" db="UniProtKB">
        <authorList>
            <consortium name="RefSeq"/>
        </authorList>
    </citation>
    <scope>IDENTIFICATION</scope>
</reference>
<dbReference type="PANTHER" id="PTHR46841">
    <property type="entry name" value="OX-2 MEMBRANE GLYCOPROTEIN"/>
    <property type="match status" value="1"/>
</dbReference>
<keyword evidence="8" id="KW-0393">Immunoglobulin domain</keyword>
<dbReference type="RefSeq" id="XP_030059537.1">
    <property type="nucleotide sequence ID" value="XM_030203677.1"/>
</dbReference>
<evidence type="ECO:0000256" key="4">
    <source>
        <dbReference type="ARBA" id="ARBA00022989"/>
    </source>
</evidence>
<sequence length="268" mass="29788">MSRQRQMKGCHTCCLCFWDLIFCVMSMALYSSQGDILTEERTAIKLGKAATLKCTLLKQYDVLQVTWQKSGSPLPNIATYSSTNGVNVIKDYRDHLNFTLLGLNETAITLWRTSVQDEGCYLCIFNTYPLGSIHDTTCLSVYEQLLGSLQYTISDGQLNATCIATGWPAAILSWPKMEKRPSKSSKMENANGTVTVTSWVAVNDSQSFLGTELVCRAQQNQEEFFYRKVVGKTSGLNQVSIALIVTAVSLSVLVVTLLVVYCVKHSRM</sequence>
<evidence type="ECO:0000256" key="2">
    <source>
        <dbReference type="ARBA" id="ARBA00022692"/>
    </source>
</evidence>
<feature type="chain" id="PRO_5044652485" evidence="10">
    <location>
        <begin position="29"/>
        <end position="268"/>
    </location>
</feature>
<evidence type="ECO:0000256" key="1">
    <source>
        <dbReference type="ARBA" id="ARBA00004479"/>
    </source>
</evidence>
<dbReference type="GO" id="GO:0098632">
    <property type="term" value="F:cell-cell adhesion mediator activity"/>
    <property type="evidence" value="ECO:0007669"/>
    <property type="project" value="InterPro"/>
</dbReference>
<evidence type="ECO:0000256" key="7">
    <source>
        <dbReference type="ARBA" id="ARBA00023180"/>
    </source>
</evidence>
<evidence type="ECO:0000256" key="8">
    <source>
        <dbReference type="ARBA" id="ARBA00023319"/>
    </source>
</evidence>
<evidence type="ECO:0000313" key="14">
    <source>
        <dbReference type="RefSeq" id="XP_030059537.1"/>
    </source>
</evidence>
<dbReference type="Proteomes" id="UP000515156">
    <property type="component" value="Chromosome 5"/>
</dbReference>
<keyword evidence="5 9" id="KW-0472">Membrane</keyword>
<dbReference type="GO" id="GO:0030424">
    <property type="term" value="C:axon"/>
    <property type="evidence" value="ECO:0007669"/>
    <property type="project" value="TreeGrafter"/>
</dbReference>
<dbReference type="InterPro" id="IPR036179">
    <property type="entry name" value="Ig-like_dom_sf"/>
</dbReference>
<evidence type="ECO:0000313" key="13">
    <source>
        <dbReference type="RefSeq" id="XP_030059536.1"/>
    </source>
</evidence>
<evidence type="ECO:0000256" key="9">
    <source>
        <dbReference type="SAM" id="Phobius"/>
    </source>
</evidence>